<gene>
    <name evidence="1" type="ORF">OUZ56_020495</name>
</gene>
<comment type="caution">
    <text evidence="1">The sequence shown here is derived from an EMBL/GenBank/DDBJ whole genome shotgun (WGS) entry which is preliminary data.</text>
</comment>
<name>A0ABQ9ZEM7_9CRUS</name>
<evidence type="ECO:0000313" key="1">
    <source>
        <dbReference type="EMBL" id="KAK4011381.1"/>
    </source>
</evidence>
<organism evidence="1 2">
    <name type="scientific">Daphnia magna</name>
    <dbReference type="NCBI Taxonomy" id="35525"/>
    <lineage>
        <taxon>Eukaryota</taxon>
        <taxon>Metazoa</taxon>
        <taxon>Ecdysozoa</taxon>
        <taxon>Arthropoda</taxon>
        <taxon>Crustacea</taxon>
        <taxon>Branchiopoda</taxon>
        <taxon>Diplostraca</taxon>
        <taxon>Cladocera</taxon>
        <taxon>Anomopoda</taxon>
        <taxon>Daphniidae</taxon>
        <taxon>Daphnia</taxon>
    </lineage>
</organism>
<evidence type="ECO:0000313" key="2">
    <source>
        <dbReference type="Proteomes" id="UP001234178"/>
    </source>
</evidence>
<keyword evidence="2" id="KW-1185">Reference proteome</keyword>
<accession>A0ABQ9ZEM7</accession>
<proteinExistence type="predicted"/>
<reference evidence="1 2" key="1">
    <citation type="journal article" date="2023" name="Nucleic Acids Res.">
        <title>The hologenome of Daphnia magna reveals possible DNA methylation and microbiome-mediated evolution of the host genome.</title>
        <authorList>
            <person name="Chaturvedi A."/>
            <person name="Li X."/>
            <person name="Dhandapani V."/>
            <person name="Marshall H."/>
            <person name="Kissane S."/>
            <person name="Cuenca-Cambronero M."/>
            <person name="Asole G."/>
            <person name="Calvet F."/>
            <person name="Ruiz-Romero M."/>
            <person name="Marangio P."/>
            <person name="Guigo R."/>
            <person name="Rago D."/>
            <person name="Mirbahai L."/>
            <person name="Eastwood N."/>
            <person name="Colbourne J.K."/>
            <person name="Zhou J."/>
            <person name="Mallon E."/>
            <person name="Orsini L."/>
        </authorList>
    </citation>
    <scope>NUCLEOTIDE SEQUENCE [LARGE SCALE GENOMIC DNA]</scope>
    <source>
        <strain evidence="1">LRV0_1</strain>
    </source>
</reference>
<protein>
    <submittedName>
        <fullName evidence="1">Uncharacterized protein</fullName>
    </submittedName>
</protein>
<dbReference type="EMBL" id="JAOYFB010000003">
    <property type="protein sequence ID" value="KAK4011381.1"/>
    <property type="molecule type" value="Genomic_DNA"/>
</dbReference>
<sequence>MLFQGNQLRRQQQTNASIYMAHLSAQCHQSIKYECNYSPFLLNGVSYAWWNDKHENRRYFWAGSGNRAHICQCGIDGYCIDPAAKCNCDAVAPILLSDEGIVTNKHFLPITKLNFGRTQLPISSGVHTLGPFECSGQVAVNRMPSSCEDLWKIGHTLSGLHSVAAVQQAAKRLKAFTAIFLNSRTNQVSINGSDL</sequence>
<dbReference type="Gene3D" id="2.60.120.1000">
    <property type="match status" value="1"/>
</dbReference>
<dbReference type="Proteomes" id="UP001234178">
    <property type="component" value="Unassembled WGS sequence"/>
</dbReference>